<evidence type="ECO:0000313" key="2">
    <source>
        <dbReference type="Proteomes" id="UP000054538"/>
    </source>
</evidence>
<keyword evidence="2" id="KW-1185">Reference proteome</keyword>
<dbReference type="Proteomes" id="UP000054538">
    <property type="component" value="Unassembled WGS sequence"/>
</dbReference>
<dbReference type="STRING" id="930991.A0A0D0DXP1"/>
<protein>
    <submittedName>
        <fullName evidence="1">Uncharacterized protein</fullName>
    </submittedName>
</protein>
<name>A0A0D0DXP1_9AGAM</name>
<reference evidence="2" key="2">
    <citation type="submission" date="2015-01" db="EMBL/GenBank/DDBJ databases">
        <title>Evolutionary Origins and Diversification of the Mycorrhizal Mutualists.</title>
        <authorList>
            <consortium name="DOE Joint Genome Institute"/>
            <consortium name="Mycorrhizal Genomics Consortium"/>
            <person name="Kohler A."/>
            <person name="Kuo A."/>
            <person name="Nagy L.G."/>
            <person name="Floudas D."/>
            <person name="Copeland A."/>
            <person name="Barry K.W."/>
            <person name="Cichocki N."/>
            <person name="Veneault-Fourrey C."/>
            <person name="LaButti K."/>
            <person name="Lindquist E.A."/>
            <person name="Lipzen A."/>
            <person name="Lundell T."/>
            <person name="Morin E."/>
            <person name="Murat C."/>
            <person name="Riley R."/>
            <person name="Ohm R."/>
            <person name="Sun H."/>
            <person name="Tunlid A."/>
            <person name="Henrissat B."/>
            <person name="Grigoriev I.V."/>
            <person name="Hibbett D.S."/>
            <person name="Martin F."/>
        </authorList>
    </citation>
    <scope>NUCLEOTIDE SEQUENCE [LARGE SCALE GENOMIC DNA]</scope>
    <source>
        <strain evidence="2">Ve08.2h10</strain>
    </source>
</reference>
<dbReference type="HOGENOM" id="CLU_033666_15_1_1"/>
<dbReference type="InParanoid" id="A0A0D0DXP1"/>
<dbReference type="EMBL" id="KN825416">
    <property type="protein sequence ID" value="KIK91199.1"/>
    <property type="molecule type" value="Genomic_DNA"/>
</dbReference>
<proteinExistence type="predicted"/>
<dbReference type="AlphaFoldDB" id="A0A0D0DXP1"/>
<gene>
    <name evidence="1" type="ORF">PAXRUDRAFT_96081</name>
</gene>
<organism evidence="1 2">
    <name type="scientific">Paxillus rubicundulus Ve08.2h10</name>
    <dbReference type="NCBI Taxonomy" id="930991"/>
    <lineage>
        <taxon>Eukaryota</taxon>
        <taxon>Fungi</taxon>
        <taxon>Dikarya</taxon>
        <taxon>Basidiomycota</taxon>
        <taxon>Agaricomycotina</taxon>
        <taxon>Agaricomycetes</taxon>
        <taxon>Agaricomycetidae</taxon>
        <taxon>Boletales</taxon>
        <taxon>Paxilineae</taxon>
        <taxon>Paxillaceae</taxon>
        <taxon>Paxillus</taxon>
    </lineage>
</organism>
<sequence>LKFGGGFVMMWNCMAWEGVGYATKINELLEYCGLNPSDIIFQQNNNPKNTCKKVR</sequence>
<evidence type="ECO:0000313" key="1">
    <source>
        <dbReference type="EMBL" id="KIK91199.1"/>
    </source>
</evidence>
<accession>A0A0D0DXP1</accession>
<feature type="non-terminal residue" evidence="1">
    <location>
        <position position="55"/>
    </location>
</feature>
<reference evidence="1 2" key="1">
    <citation type="submission" date="2014-04" db="EMBL/GenBank/DDBJ databases">
        <authorList>
            <consortium name="DOE Joint Genome Institute"/>
            <person name="Kuo A."/>
            <person name="Kohler A."/>
            <person name="Jargeat P."/>
            <person name="Nagy L.G."/>
            <person name="Floudas D."/>
            <person name="Copeland A."/>
            <person name="Barry K.W."/>
            <person name="Cichocki N."/>
            <person name="Veneault-Fourrey C."/>
            <person name="LaButti K."/>
            <person name="Lindquist E.A."/>
            <person name="Lipzen A."/>
            <person name="Lundell T."/>
            <person name="Morin E."/>
            <person name="Murat C."/>
            <person name="Sun H."/>
            <person name="Tunlid A."/>
            <person name="Henrissat B."/>
            <person name="Grigoriev I.V."/>
            <person name="Hibbett D.S."/>
            <person name="Martin F."/>
            <person name="Nordberg H.P."/>
            <person name="Cantor M.N."/>
            <person name="Hua S.X."/>
        </authorList>
    </citation>
    <scope>NUCLEOTIDE SEQUENCE [LARGE SCALE GENOMIC DNA]</scope>
    <source>
        <strain evidence="1 2">Ve08.2h10</strain>
    </source>
</reference>
<feature type="non-terminal residue" evidence="1">
    <location>
        <position position="1"/>
    </location>
</feature>